<evidence type="ECO:0000259" key="2">
    <source>
        <dbReference type="Pfam" id="PF20233"/>
    </source>
</evidence>
<reference evidence="3" key="1">
    <citation type="submission" date="2023-06" db="EMBL/GenBank/DDBJ databases">
        <title>Genome-scale phylogeny and comparative genomics of the fungal order Sordariales.</title>
        <authorList>
            <consortium name="Lawrence Berkeley National Laboratory"/>
            <person name="Hensen N."/>
            <person name="Bonometti L."/>
            <person name="Westerberg I."/>
            <person name="Brannstrom I.O."/>
            <person name="Guillou S."/>
            <person name="Cros-Aarteil S."/>
            <person name="Calhoun S."/>
            <person name="Haridas S."/>
            <person name="Kuo A."/>
            <person name="Mondo S."/>
            <person name="Pangilinan J."/>
            <person name="Riley R."/>
            <person name="Labutti K."/>
            <person name="Andreopoulos B."/>
            <person name="Lipzen A."/>
            <person name="Chen C."/>
            <person name="Yanf M."/>
            <person name="Daum C."/>
            <person name="Ng V."/>
            <person name="Clum A."/>
            <person name="Steindorff A."/>
            <person name="Ohm R."/>
            <person name="Martin F."/>
            <person name="Silar P."/>
            <person name="Natvig D."/>
            <person name="Lalanne C."/>
            <person name="Gautier V."/>
            <person name="Ament-Velasquez S.L."/>
            <person name="Kruys A."/>
            <person name="Hutchinson M.I."/>
            <person name="Powell A.J."/>
            <person name="Barry K."/>
            <person name="Miller A.N."/>
            <person name="Grigoriev I.V."/>
            <person name="Debuchy R."/>
            <person name="Gladieux P."/>
            <person name="Thoren M.H."/>
            <person name="Johannesson H."/>
        </authorList>
    </citation>
    <scope>NUCLEOTIDE SEQUENCE</scope>
    <source>
        <strain evidence="3">SMH2532-1</strain>
    </source>
</reference>
<evidence type="ECO:0000256" key="1">
    <source>
        <dbReference type="SAM" id="MobiDB-lite"/>
    </source>
</evidence>
<evidence type="ECO:0000313" key="3">
    <source>
        <dbReference type="EMBL" id="KAK0655118.1"/>
    </source>
</evidence>
<accession>A0AA40CZN4</accession>
<sequence length="326" mass="37183">MDNPNNTLDTFEETAALTADAPDGLDSATKMEICIDGEPMKDEEIREDQEDNGRKLLYTAYQKSRGNPDASEFKNPTTPRSKSPDAAPAENPAQLSSPLSPSEAEGWVDVRKPLDEPEKDPQNIRSSRNPSIEPVPKTQSPSPFKKRAFEEPLDERFKKVEKPKRFFSVGRIFKTVWFEPCGLETPVRRADLEWSDNCITPFHGKRPLAKFRWFVVVRKRLNHSLCFSITTFAGPGTARSRRGRAVDFVVLHSSDIEPPKPYDEENITRTPIGVIIEEDEQYISPRARLDCSRLYTVEDDLEVMKIGRVNPESLEFLENYYKECVN</sequence>
<dbReference type="AlphaFoldDB" id="A0AA40CZN4"/>
<name>A0AA40CZN4_9PEZI</name>
<keyword evidence="4" id="KW-1185">Reference proteome</keyword>
<gene>
    <name evidence="3" type="ORF">B0T16DRAFT_450857</name>
</gene>
<feature type="region of interest" description="Disordered" evidence="1">
    <location>
        <begin position="1"/>
        <end position="146"/>
    </location>
</feature>
<proteinExistence type="predicted"/>
<comment type="caution">
    <text evidence="3">The sequence shown here is derived from an EMBL/GenBank/DDBJ whole genome shotgun (WGS) entry which is preliminary data.</text>
</comment>
<evidence type="ECO:0000313" key="4">
    <source>
        <dbReference type="Proteomes" id="UP001174936"/>
    </source>
</evidence>
<dbReference type="EMBL" id="JAULSV010000001">
    <property type="protein sequence ID" value="KAK0655118.1"/>
    <property type="molecule type" value="Genomic_DNA"/>
</dbReference>
<protein>
    <recommendedName>
        <fullName evidence="2">DUF6590 domain-containing protein</fullName>
    </recommendedName>
</protein>
<dbReference type="Pfam" id="PF20233">
    <property type="entry name" value="DUF6590"/>
    <property type="match status" value="1"/>
</dbReference>
<dbReference type="InterPro" id="IPR046497">
    <property type="entry name" value="DUF6590"/>
</dbReference>
<dbReference type="Proteomes" id="UP001174936">
    <property type="component" value="Unassembled WGS sequence"/>
</dbReference>
<organism evidence="3 4">
    <name type="scientific">Cercophora newfieldiana</name>
    <dbReference type="NCBI Taxonomy" id="92897"/>
    <lineage>
        <taxon>Eukaryota</taxon>
        <taxon>Fungi</taxon>
        <taxon>Dikarya</taxon>
        <taxon>Ascomycota</taxon>
        <taxon>Pezizomycotina</taxon>
        <taxon>Sordariomycetes</taxon>
        <taxon>Sordariomycetidae</taxon>
        <taxon>Sordariales</taxon>
        <taxon>Lasiosphaeriaceae</taxon>
        <taxon>Cercophora</taxon>
    </lineage>
</organism>
<feature type="compositionally biased region" description="Basic and acidic residues" evidence="1">
    <location>
        <begin position="108"/>
        <end position="122"/>
    </location>
</feature>
<feature type="domain" description="DUF6590" evidence="2">
    <location>
        <begin position="164"/>
        <end position="318"/>
    </location>
</feature>